<dbReference type="GeneID" id="24441245"/>
<organism evidence="1 2">
    <name type="scientific">Tetrahymena thermophila (strain SB210)</name>
    <dbReference type="NCBI Taxonomy" id="312017"/>
    <lineage>
        <taxon>Eukaryota</taxon>
        <taxon>Sar</taxon>
        <taxon>Alveolata</taxon>
        <taxon>Ciliophora</taxon>
        <taxon>Intramacronucleata</taxon>
        <taxon>Oligohymenophorea</taxon>
        <taxon>Hymenostomatida</taxon>
        <taxon>Tetrahymenina</taxon>
        <taxon>Tetrahymenidae</taxon>
        <taxon>Tetrahymena</taxon>
    </lineage>
</organism>
<accession>W7X7S5</accession>
<dbReference type="InParanoid" id="W7X7S5"/>
<proteinExistence type="predicted"/>
<dbReference type="EMBL" id="GG662632">
    <property type="protein sequence ID" value="EWS73392.1"/>
    <property type="molecule type" value="Genomic_DNA"/>
</dbReference>
<dbReference type="RefSeq" id="XP_012654082.1">
    <property type="nucleotide sequence ID" value="XM_012798628.1"/>
</dbReference>
<keyword evidence="2" id="KW-1185">Reference proteome</keyword>
<gene>
    <name evidence="1" type="ORF">TTHERM_000962199</name>
</gene>
<reference evidence="2" key="1">
    <citation type="journal article" date="2006" name="PLoS Biol.">
        <title>Macronuclear genome sequence of the ciliate Tetrahymena thermophila, a model eukaryote.</title>
        <authorList>
            <person name="Eisen J.A."/>
            <person name="Coyne R.S."/>
            <person name="Wu M."/>
            <person name="Wu D."/>
            <person name="Thiagarajan M."/>
            <person name="Wortman J.R."/>
            <person name="Badger J.H."/>
            <person name="Ren Q."/>
            <person name="Amedeo P."/>
            <person name="Jones K.M."/>
            <person name="Tallon L.J."/>
            <person name="Delcher A.L."/>
            <person name="Salzberg S.L."/>
            <person name="Silva J.C."/>
            <person name="Haas B.J."/>
            <person name="Majoros W.H."/>
            <person name="Farzad M."/>
            <person name="Carlton J.M."/>
            <person name="Smith R.K. Jr."/>
            <person name="Garg J."/>
            <person name="Pearlman R.E."/>
            <person name="Karrer K.M."/>
            <person name="Sun L."/>
            <person name="Manning G."/>
            <person name="Elde N.C."/>
            <person name="Turkewitz A.P."/>
            <person name="Asai D.J."/>
            <person name="Wilkes D.E."/>
            <person name="Wang Y."/>
            <person name="Cai H."/>
            <person name="Collins K."/>
            <person name="Stewart B.A."/>
            <person name="Lee S.R."/>
            <person name="Wilamowska K."/>
            <person name="Weinberg Z."/>
            <person name="Ruzzo W.L."/>
            <person name="Wloga D."/>
            <person name="Gaertig J."/>
            <person name="Frankel J."/>
            <person name="Tsao C.-C."/>
            <person name="Gorovsky M.A."/>
            <person name="Keeling P.J."/>
            <person name="Waller R.F."/>
            <person name="Patron N.J."/>
            <person name="Cherry J.M."/>
            <person name="Stover N.A."/>
            <person name="Krieger C.J."/>
            <person name="del Toro C."/>
            <person name="Ryder H.F."/>
            <person name="Williamson S.C."/>
            <person name="Barbeau R.A."/>
            <person name="Hamilton E.P."/>
            <person name="Orias E."/>
        </authorList>
    </citation>
    <scope>NUCLEOTIDE SEQUENCE [LARGE SCALE GENOMIC DNA]</scope>
    <source>
        <strain evidence="2">SB210</strain>
    </source>
</reference>
<dbReference type="AlphaFoldDB" id="W7X7S5"/>
<dbReference type="Proteomes" id="UP000009168">
    <property type="component" value="Unassembled WGS sequence"/>
</dbReference>
<sequence length="232" mass="28417">MFDCKNDIFNILCQYEHYKNSASDLTSKTLFIILLILQINIQDLIDSANSLFFALSGNFQLMKKQIKSQTNNAQERYEQIQTIFLIDQHFRNFYQIGLDQNSPEQIKNNQLFKQFLYSLKLTLILIYLKIRKKYSFNLKQKKQKNFTIKKYFKQFQDLKQIQIKKILFLQIIQLKLLKIQIHQFIIYYYYIQLKIRNPFFVVFHQKYLFFVILINQNKQNEKIQFIYHTRQE</sequence>
<name>W7X7S5_TETTS</name>
<evidence type="ECO:0000313" key="2">
    <source>
        <dbReference type="Proteomes" id="UP000009168"/>
    </source>
</evidence>
<dbReference type="KEGG" id="tet:TTHERM_000962199"/>
<evidence type="ECO:0000313" key="1">
    <source>
        <dbReference type="EMBL" id="EWS73392.1"/>
    </source>
</evidence>
<protein>
    <submittedName>
        <fullName evidence="1">Uncharacterized protein</fullName>
    </submittedName>
</protein>